<feature type="compositionally biased region" description="Gly residues" evidence="1">
    <location>
        <begin position="136"/>
        <end position="149"/>
    </location>
</feature>
<evidence type="ECO:0000313" key="4">
    <source>
        <dbReference type="Proteomes" id="UP000321085"/>
    </source>
</evidence>
<dbReference type="OrthoDB" id="8019615at2"/>
<organism evidence="3 4">
    <name type="scientific">Microvirga aerophila</name>
    <dbReference type="NCBI Taxonomy" id="670291"/>
    <lineage>
        <taxon>Bacteria</taxon>
        <taxon>Pseudomonadati</taxon>
        <taxon>Pseudomonadota</taxon>
        <taxon>Alphaproteobacteria</taxon>
        <taxon>Hyphomicrobiales</taxon>
        <taxon>Methylobacteriaceae</taxon>
        <taxon>Microvirga</taxon>
    </lineage>
</organism>
<dbReference type="EMBL" id="BJYU01000025">
    <property type="protein sequence ID" value="GEO14556.1"/>
    <property type="molecule type" value="Genomic_DNA"/>
</dbReference>
<proteinExistence type="predicted"/>
<dbReference type="Proteomes" id="UP000321085">
    <property type="component" value="Unassembled WGS sequence"/>
</dbReference>
<dbReference type="RefSeq" id="WP_114185566.1">
    <property type="nucleotide sequence ID" value="NZ_BJYU01000025.1"/>
</dbReference>
<sequence>MTHIRSHLTAAFAAAGIFMAVPAFAQSSNCQDAQKFLAERQGLIQQINKLGGDGKQKKIDPRAACGVFTKLVNNGETGVKWLTANKDWCQVPDQFAQSFTEDHKRAQNMKGQACTAAAKVAEMEKKAKQAQQQQQGGKGGGLLGGGGLTGTYSMPKGAL</sequence>
<evidence type="ECO:0000256" key="2">
    <source>
        <dbReference type="SAM" id="SignalP"/>
    </source>
</evidence>
<reference evidence="3 4" key="1">
    <citation type="submission" date="2019-07" db="EMBL/GenBank/DDBJ databases">
        <title>Whole genome shotgun sequence of Microvirga aerophila NBRC 106136.</title>
        <authorList>
            <person name="Hosoyama A."/>
            <person name="Uohara A."/>
            <person name="Ohji S."/>
            <person name="Ichikawa N."/>
        </authorList>
    </citation>
    <scope>NUCLEOTIDE SEQUENCE [LARGE SCALE GENOMIC DNA]</scope>
    <source>
        <strain evidence="3 4">NBRC 106136</strain>
    </source>
</reference>
<accession>A0A512BRC4</accession>
<name>A0A512BRC4_9HYPH</name>
<comment type="caution">
    <text evidence="3">The sequence shown here is derived from an EMBL/GenBank/DDBJ whole genome shotgun (WGS) entry which is preliminary data.</text>
</comment>
<keyword evidence="4" id="KW-1185">Reference proteome</keyword>
<keyword evidence="2" id="KW-0732">Signal</keyword>
<evidence type="ECO:0000313" key="3">
    <source>
        <dbReference type="EMBL" id="GEO14556.1"/>
    </source>
</evidence>
<protein>
    <submittedName>
        <fullName evidence="3">Uncharacterized protein</fullName>
    </submittedName>
</protein>
<evidence type="ECO:0000256" key="1">
    <source>
        <dbReference type="SAM" id="MobiDB-lite"/>
    </source>
</evidence>
<feature type="region of interest" description="Disordered" evidence="1">
    <location>
        <begin position="125"/>
        <end position="159"/>
    </location>
</feature>
<gene>
    <name evidence="3" type="ORF">MAE02_22520</name>
</gene>
<feature type="signal peptide" evidence="2">
    <location>
        <begin position="1"/>
        <end position="25"/>
    </location>
</feature>
<feature type="chain" id="PRO_5021775461" evidence="2">
    <location>
        <begin position="26"/>
        <end position="159"/>
    </location>
</feature>
<dbReference type="AlphaFoldDB" id="A0A512BRC4"/>